<organism evidence="3 4">
    <name type="scientific">Segatella copri</name>
    <dbReference type="NCBI Taxonomy" id="165179"/>
    <lineage>
        <taxon>Bacteria</taxon>
        <taxon>Pseudomonadati</taxon>
        <taxon>Bacteroidota</taxon>
        <taxon>Bacteroidia</taxon>
        <taxon>Bacteroidales</taxon>
        <taxon>Prevotellaceae</taxon>
        <taxon>Segatella</taxon>
    </lineage>
</organism>
<gene>
    <name evidence="3" type="ORF">DWV76_15520</name>
</gene>
<accession>A0AA92TX58</accession>
<sequence length="771" mass="88378">MLENILSLKVQGGYFVNETDDFPLFQNTINILYGRNGSGKSSISRAIREFSKNGNEDGEERKYTVSFNADIDKSSIHVFNEDFVKEKVLVDSDGVGTIVMLGKQVEVDAEIEKLKISQSKLQGDYSKLLELREHLSNARNNASPLSCRKNLKNGLNGWASMDSHIKNTKTNSKITDDVLLRLFDLKRTIAKAESLPKLQQLLKHNFELYQSTDNAVKLFWPKESFDLTISSQEILNLLNIHIEKPALTERDKIIISIAEGKYSKYINEVDTILADSELHVCPLCQRELSDSEKSDLQSRVHKFFNKSAEEYRGRLYSIMNSINNVEPSLPSINNDAFVNQIGAIIETVQVLNRHLANIRTQIGVKIANIYADTHFDFDVAEFDKAISDYNKACDNLSVAIENYNNAIDEREALKDKLIEINNKIAFLTNKGLFEAYFKALAMQRDNESKISNVEKQIELYRNAILSLEQEKKQVRIALNFINQALHFIFYDKNRLVLVEGEGCYRLKSKGYEVKPKDVSLGERNIIGLCYFFASLFEGKNEDTQYTDEILAVIDDPVSSFDFENRIGVISFLKWQLAKMHKGNSHSKALVLTHDIQVALDLFKVNELIIDKKQKLIFLSDQKLQFENRSNVSEYKQLLHEIFEFAKDGNVSDDSFTIGNQMRKVLEAYFSFNYANGYTDEECLDTVLKDSDKKEYFKNTVLRLLLNGESHSKERVKAMKYNCELVSETEKQRVARDVLCLLYSIDSNHLEFVLSKDASRQIESWLKEIEGI</sequence>
<dbReference type="Proteomes" id="UP000283785">
    <property type="component" value="Unassembled WGS sequence"/>
</dbReference>
<dbReference type="AlphaFoldDB" id="A0AA92TX58"/>
<feature type="domain" description="Protein CR006 P-loop" evidence="2">
    <location>
        <begin position="27"/>
        <end position="730"/>
    </location>
</feature>
<evidence type="ECO:0000256" key="1">
    <source>
        <dbReference type="SAM" id="Coils"/>
    </source>
</evidence>
<evidence type="ECO:0000313" key="3">
    <source>
        <dbReference type="EMBL" id="RGW39552.1"/>
    </source>
</evidence>
<evidence type="ECO:0000313" key="4">
    <source>
        <dbReference type="Proteomes" id="UP000283785"/>
    </source>
</evidence>
<dbReference type="RefSeq" id="WP_118066794.1">
    <property type="nucleotide sequence ID" value="NZ_QSAG01000054.1"/>
</dbReference>
<keyword evidence="1" id="KW-0175">Coiled coil</keyword>
<dbReference type="Pfam" id="PF13166">
    <property type="entry name" value="AAA_13"/>
    <property type="match status" value="1"/>
</dbReference>
<dbReference type="Gene3D" id="3.40.50.300">
    <property type="entry name" value="P-loop containing nucleotide triphosphate hydrolases"/>
    <property type="match status" value="2"/>
</dbReference>
<dbReference type="EMBL" id="QSAG01000054">
    <property type="protein sequence ID" value="RGW39552.1"/>
    <property type="molecule type" value="Genomic_DNA"/>
</dbReference>
<proteinExistence type="predicted"/>
<dbReference type="InterPro" id="IPR026866">
    <property type="entry name" value="CR006_AAA"/>
</dbReference>
<evidence type="ECO:0000259" key="2">
    <source>
        <dbReference type="Pfam" id="PF13166"/>
    </source>
</evidence>
<dbReference type="InterPro" id="IPR027417">
    <property type="entry name" value="P-loop_NTPase"/>
</dbReference>
<protein>
    <recommendedName>
        <fullName evidence="2">Protein CR006 P-loop domain-containing protein</fullName>
    </recommendedName>
</protein>
<name>A0AA92TX58_9BACT</name>
<comment type="caution">
    <text evidence="3">The sequence shown here is derived from an EMBL/GenBank/DDBJ whole genome shotgun (WGS) entry which is preliminary data.</text>
</comment>
<dbReference type="SUPFAM" id="SSF52540">
    <property type="entry name" value="P-loop containing nucleoside triphosphate hydrolases"/>
    <property type="match status" value="1"/>
</dbReference>
<feature type="coiled-coil region" evidence="1">
    <location>
        <begin position="386"/>
        <end position="477"/>
    </location>
</feature>
<reference evidence="3 4" key="1">
    <citation type="submission" date="2018-08" db="EMBL/GenBank/DDBJ databases">
        <title>A genome reference for cultivated species of the human gut microbiota.</title>
        <authorList>
            <person name="Zou Y."/>
            <person name="Xue W."/>
            <person name="Luo G."/>
        </authorList>
    </citation>
    <scope>NUCLEOTIDE SEQUENCE [LARGE SCALE GENOMIC DNA]</scope>
    <source>
        <strain evidence="3 4">AF12-50</strain>
    </source>
</reference>